<feature type="domain" description="HTH deoR-type" evidence="3">
    <location>
        <begin position="17"/>
        <end position="49"/>
    </location>
</feature>
<proteinExistence type="predicted"/>
<organism evidence="4 5">
    <name type="scientific">Nocardioides iriomotensis</name>
    <dbReference type="NCBI Taxonomy" id="715784"/>
    <lineage>
        <taxon>Bacteria</taxon>
        <taxon>Bacillati</taxon>
        <taxon>Actinomycetota</taxon>
        <taxon>Actinomycetes</taxon>
        <taxon>Propionibacteriales</taxon>
        <taxon>Nocardioidaceae</taxon>
        <taxon>Nocardioides</taxon>
    </lineage>
</organism>
<dbReference type="InterPro" id="IPR036390">
    <property type="entry name" value="WH_DNA-bd_sf"/>
</dbReference>
<dbReference type="Pfam" id="PF08220">
    <property type="entry name" value="HTH_DeoR"/>
    <property type="match status" value="1"/>
</dbReference>
<gene>
    <name evidence="4" type="ORF">ETU37_05780</name>
</gene>
<dbReference type="OrthoDB" id="7688673at2"/>
<accession>A0A4Q5J689</accession>
<protein>
    <submittedName>
        <fullName evidence="4">DeoR family transcriptional regulator</fullName>
    </submittedName>
</protein>
<comment type="caution">
    <text evidence="4">The sequence shown here is derived from an EMBL/GenBank/DDBJ whole genome shotgun (WGS) entry which is preliminary data.</text>
</comment>
<evidence type="ECO:0000256" key="2">
    <source>
        <dbReference type="ARBA" id="ARBA00023163"/>
    </source>
</evidence>
<evidence type="ECO:0000313" key="5">
    <source>
        <dbReference type="Proteomes" id="UP000291189"/>
    </source>
</evidence>
<keyword evidence="5" id="KW-1185">Reference proteome</keyword>
<dbReference type="GO" id="GO:0003700">
    <property type="term" value="F:DNA-binding transcription factor activity"/>
    <property type="evidence" value="ECO:0007669"/>
    <property type="project" value="InterPro"/>
</dbReference>
<dbReference type="Proteomes" id="UP000291189">
    <property type="component" value="Unassembled WGS sequence"/>
</dbReference>
<dbReference type="EMBL" id="SDPU01000018">
    <property type="protein sequence ID" value="RYU13348.1"/>
    <property type="molecule type" value="Genomic_DNA"/>
</dbReference>
<keyword evidence="1" id="KW-0805">Transcription regulation</keyword>
<dbReference type="InterPro" id="IPR001034">
    <property type="entry name" value="DeoR_HTH"/>
</dbReference>
<dbReference type="RefSeq" id="WP_129986251.1">
    <property type="nucleotide sequence ID" value="NZ_SDPU01000018.1"/>
</dbReference>
<reference evidence="4 5" key="1">
    <citation type="submission" date="2019-01" db="EMBL/GenBank/DDBJ databases">
        <title>Nocardioides guangzhouensis sp. nov., an actinobacterium isolated from soil.</title>
        <authorList>
            <person name="Fu Y."/>
            <person name="Cai Y."/>
            <person name="Lin Z."/>
            <person name="Chen P."/>
        </authorList>
    </citation>
    <scope>NUCLEOTIDE SEQUENCE [LARGE SCALE GENOMIC DNA]</scope>
    <source>
        <strain evidence="4 5">NBRC 105384</strain>
    </source>
</reference>
<keyword evidence="2" id="KW-0804">Transcription</keyword>
<evidence type="ECO:0000313" key="4">
    <source>
        <dbReference type="EMBL" id="RYU13348.1"/>
    </source>
</evidence>
<dbReference type="AlphaFoldDB" id="A0A4Q5J689"/>
<dbReference type="SUPFAM" id="SSF46785">
    <property type="entry name" value="Winged helix' DNA-binding domain"/>
    <property type="match status" value="1"/>
</dbReference>
<name>A0A4Q5J689_9ACTN</name>
<evidence type="ECO:0000259" key="3">
    <source>
        <dbReference type="Pfam" id="PF08220"/>
    </source>
</evidence>
<evidence type="ECO:0000256" key="1">
    <source>
        <dbReference type="ARBA" id="ARBA00023015"/>
    </source>
</evidence>
<sequence>MSDASSRRATRARHDALLLQDGVNGVDALADRVGVSASTVRRDLTRLQREAGRSSCRRDQAFTGPLTGADCAS</sequence>